<dbReference type="EMBL" id="CP007152">
    <property type="protein sequence ID" value="AHI33342.1"/>
    <property type="molecule type" value="Genomic_DNA"/>
</dbReference>
<evidence type="ECO:0000313" key="3">
    <source>
        <dbReference type="Proteomes" id="UP000035081"/>
    </source>
</evidence>
<dbReference type="AlphaFoldDB" id="W5YVR8"/>
<dbReference type="RefSeq" id="WP_041335423.1">
    <property type="nucleotide sequence ID" value="NZ_QTNR01000004.1"/>
</dbReference>
<protein>
    <recommendedName>
        <fullName evidence="1">DUF4123 domain-containing protein</fullName>
    </recommendedName>
</protein>
<feature type="domain" description="DUF4123" evidence="1">
    <location>
        <begin position="21"/>
        <end position="140"/>
    </location>
</feature>
<accession>W5YVR8</accession>
<dbReference type="Pfam" id="PF13503">
    <property type="entry name" value="DUF4123"/>
    <property type="match status" value="1"/>
</dbReference>
<evidence type="ECO:0000313" key="2">
    <source>
        <dbReference type="EMBL" id="AHI33342.1"/>
    </source>
</evidence>
<dbReference type="InterPro" id="IPR025391">
    <property type="entry name" value="DUF4123"/>
</dbReference>
<proteinExistence type="predicted"/>
<dbReference type="Proteomes" id="UP000035081">
    <property type="component" value="Chromosome"/>
</dbReference>
<name>W5YVR8_9GAMM</name>
<gene>
    <name evidence="2" type="ORF">AU15_18180</name>
</gene>
<organism evidence="2 3">
    <name type="scientific">Marinobacter salarius</name>
    <dbReference type="NCBI Taxonomy" id="1420917"/>
    <lineage>
        <taxon>Bacteria</taxon>
        <taxon>Pseudomonadati</taxon>
        <taxon>Pseudomonadota</taxon>
        <taxon>Gammaproteobacteria</taxon>
        <taxon>Pseudomonadales</taxon>
        <taxon>Marinobacteraceae</taxon>
        <taxon>Marinobacter</taxon>
    </lineage>
</organism>
<sequence>MGAMETMNAGNLHFHEKHLQWYALLEGAHPTYNTLDLVYKNIAIPEWAAIYQFAPYEALAKVSPVLVKLDQPRKWLQQWQQSFPGLAGSMLGSDSGLETVVGHLRTLVSVRVEGGVDSLFRFHDSWIASALYPTLEDTERVRFHGPICQWLWPRGGEVYRAERPGEMPTEDRALSEGWLQLSTESQRAIHQGLMSKRNWKEGQQ</sequence>
<dbReference type="HOGENOM" id="CLU_1341943_0_0_6"/>
<reference evidence="2 3" key="1">
    <citation type="journal article" date="2014" name="Genome Announc.">
        <title>Draft Genome Sequences of Marinobacter similis A3d10T and Marinobacter salarius R9SW1T.</title>
        <authorList>
            <person name="Ivanova E.P."/>
            <person name="Ng H.J."/>
            <person name="Webb H.K."/>
            <person name="Feng G."/>
            <person name="Oshima K."/>
            <person name="Hattori M."/>
            <person name="Ohkuma M."/>
            <person name="Sergeev A.F."/>
            <person name="Mikhailov V.V."/>
            <person name="Crawford R.J."/>
            <person name="Sawabe T."/>
        </authorList>
    </citation>
    <scope>NUCLEOTIDE SEQUENCE [LARGE SCALE GENOMIC DNA]</scope>
    <source>
        <strain evidence="3">A3d10 and R9SW1</strain>
    </source>
</reference>
<dbReference type="KEGG" id="msr:AU15_18180"/>
<evidence type="ECO:0000259" key="1">
    <source>
        <dbReference type="Pfam" id="PF13503"/>
    </source>
</evidence>